<evidence type="ECO:0000256" key="3">
    <source>
        <dbReference type="PIRSR" id="PIRSR600101-2"/>
    </source>
</evidence>
<proteinExistence type="predicted"/>
<dbReference type="GO" id="GO:0005886">
    <property type="term" value="C:plasma membrane"/>
    <property type="evidence" value="ECO:0007669"/>
    <property type="project" value="TreeGrafter"/>
</dbReference>
<keyword evidence="1" id="KW-1199">Hemostasis impairing toxin</keyword>
<dbReference type="InterPro" id="IPR043137">
    <property type="entry name" value="GGT_ssub_C"/>
</dbReference>
<organism evidence="5">
    <name type="scientific">Culicoides sonorensis</name>
    <name type="common">Biting midge</name>
    <dbReference type="NCBI Taxonomy" id="179676"/>
    <lineage>
        <taxon>Eukaryota</taxon>
        <taxon>Metazoa</taxon>
        <taxon>Ecdysozoa</taxon>
        <taxon>Arthropoda</taxon>
        <taxon>Hexapoda</taxon>
        <taxon>Insecta</taxon>
        <taxon>Pterygota</taxon>
        <taxon>Neoptera</taxon>
        <taxon>Endopterygota</taxon>
        <taxon>Diptera</taxon>
        <taxon>Nematocera</taxon>
        <taxon>Chironomoidea</taxon>
        <taxon>Ceratopogonidae</taxon>
        <taxon>Ceratopogoninae</taxon>
        <taxon>Culicoides</taxon>
        <taxon>Monoculicoides</taxon>
    </lineage>
</organism>
<dbReference type="InterPro" id="IPR000101">
    <property type="entry name" value="GGT_peptidase"/>
</dbReference>
<dbReference type="EMBL" id="UFQS01000134">
    <property type="protein sequence ID" value="SSX00273.1"/>
    <property type="molecule type" value="Genomic_DNA"/>
</dbReference>
<keyword evidence="1" id="KW-1202">Platelet aggregation activating toxin</keyword>
<dbReference type="VEuPathDB" id="VectorBase:CSON002119"/>
<reference evidence="5" key="1">
    <citation type="submission" date="2018-04" db="EMBL/GenBank/DDBJ databases">
        <authorList>
            <person name="Go L.Y."/>
            <person name="Mitchell J.A."/>
        </authorList>
    </citation>
    <scope>NUCLEOTIDE SEQUENCE</scope>
    <source>
        <tissue evidence="5">Whole organism</tissue>
    </source>
</reference>
<dbReference type="PANTHER" id="PTHR11686">
    <property type="entry name" value="GAMMA GLUTAMYL TRANSPEPTIDASE"/>
    <property type="match status" value="1"/>
</dbReference>
<dbReference type="Gene3D" id="1.10.246.130">
    <property type="match status" value="1"/>
</dbReference>
<feature type="active site" description="Nucleophile" evidence="2">
    <location>
        <position position="387"/>
    </location>
</feature>
<dbReference type="FunFam" id="3.60.20.40:FF:000001">
    <property type="entry name" value="Gamma-glutamyltranspeptidase 1"/>
    <property type="match status" value="1"/>
</dbReference>
<dbReference type="EMBL" id="UFQT01000134">
    <property type="protein sequence ID" value="SSX20653.1"/>
    <property type="molecule type" value="Genomic_DNA"/>
</dbReference>
<evidence type="ECO:0000256" key="1">
    <source>
        <dbReference type="ARBA" id="ARBA00084097"/>
    </source>
</evidence>
<name>A0A336KBV3_CULSO</name>
<feature type="binding site" evidence="3">
    <location>
        <position position="480"/>
    </location>
    <ligand>
        <name>L-glutamate</name>
        <dbReference type="ChEBI" id="CHEBI:29985"/>
    </ligand>
</feature>
<dbReference type="Pfam" id="PF01019">
    <property type="entry name" value="G_glu_transpept"/>
    <property type="match status" value="1"/>
</dbReference>
<keyword evidence="4" id="KW-1133">Transmembrane helix</keyword>
<evidence type="ECO:0000256" key="2">
    <source>
        <dbReference type="PIRSR" id="PIRSR600101-1"/>
    </source>
</evidence>
<dbReference type="FunFam" id="1.10.246.130:FF:000001">
    <property type="entry name" value="Gamma-glutamyltransferase 5 isoform 1"/>
    <property type="match status" value="1"/>
</dbReference>
<keyword evidence="4" id="KW-0812">Transmembrane</keyword>
<accession>A0A336KBV3</accession>
<dbReference type="InterPro" id="IPR029055">
    <property type="entry name" value="Ntn_hydrolases_N"/>
</dbReference>
<evidence type="ECO:0000256" key="4">
    <source>
        <dbReference type="SAM" id="Phobius"/>
    </source>
</evidence>
<feature type="binding site" evidence="3">
    <location>
        <position position="429"/>
    </location>
    <ligand>
        <name>L-glutamate</name>
        <dbReference type="ChEBI" id="CHEBI:29985"/>
    </ligand>
</feature>
<dbReference type="OMA" id="GFMLVHL"/>
<dbReference type="GO" id="GO:0006751">
    <property type="term" value="P:glutathione catabolic process"/>
    <property type="evidence" value="ECO:0007669"/>
    <property type="project" value="InterPro"/>
</dbReference>
<feature type="binding site" evidence="3">
    <location>
        <begin position="457"/>
        <end position="458"/>
    </location>
    <ligand>
        <name>L-glutamate</name>
        <dbReference type="ChEBI" id="CHEBI:29985"/>
    </ligand>
</feature>
<dbReference type="AlphaFoldDB" id="A0A336KBV3"/>
<gene>
    <name evidence="5" type="primary">CSON002119</name>
</gene>
<evidence type="ECO:0000313" key="6">
    <source>
        <dbReference type="EMBL" id="SSX20653.1"/>
    </source>
</evidence>
<dbReference type="PRINTS" id="PR01210">
    <property type="entry name" value="GGTRANSPTASE"/>
</dbReference>
<keyword evidence="4" id="KW-0472">Membrane</keyword>
<dbReference type="GO" id="GO:0036374">
    <property type="term" value="F:glutathione hydrolase activity"/>
    <property type="evidence" value="ECO:0007669"/>
    <property type="project" value="InterPro"/>
</dbReference>
<dbReference type="NCBIfam" id="TIGR00066">
    <property type="entry name" value="g_glut_trans"/>
    <property type="match status" value="1"/>
</dbReference>
<feature type="transmembrane region" description="Helical" evidence="4">
    <location>
        <begin position="12"/>
        <end position="35"/>
    </location>
</feature>
<feature type="binding site" evidence="3">
    <location>
        <position position="112"/>
    </location>
    <ligand>
        <name>L-glutamate</name>
        <dbReference type="ChEBI" id="CHEBI:29985"/>
    </ligand>
</feature>
<dbReference type="Gene3D" id="3.60.20.40">
    <property type="match status" value="1"/>
</dbReference>
<feature type="binding site" evidence="3">
    <location>
        <begin position="405"/>
        <end position="407"/>
    </location>
    <ligand>
        <name>L-glutamate</name>
        <dbReference type="ChEBI" id="CHEBI:29985"/>
    </ligand>
</feature>
<evidence type="ECO:0000313" key="5">
    <source>
        <dbReference type="EMBL" id="SSX00273.1"/>
    </source>
</evidence>
<dbReference type="SUPFAM" id="SSF56235">
    <property type="entry name" value="N-terminal nucleophile aminohydrolases (Ntn hydrolases)"/>
    <property type="match status" value="1"/>
</dbReference>
<protein>
    <submittedName>
        <fullName evidence="5">CSON002119 protein</fullName>
    </submittedName>
</protein>
<sequence length="578" mass="63123">MFKNVNCCSKTAICIWITLTLIVIGVGVTLGIVFYPSSDDEIFGNAAVVANGLECAKIGTDILRKNGSAVDAAIVTLLCEGIACPQSMGLGGGFIMVIYSKDKGTVETVNAREVAPLAAYEEMFVNDTTGASSEGGLSVAVPGELKGYYEIHKKYGKLPWSSLFEPAIKLCKEGIVVSPHLGKILKELESKILKEPSMKEIFIDPKTNQTWKTGDRIKRYKLAETFEIIAKEGADALYSKNGSLIKDFVQDIKNANGIITEEDLTGYELEWNTPDVSKLQDGSTLYVHPLPGSGSILTFMLNILSGYKIEKHDPVTMHRIIESFKYGYARRTNLGDRNFVPGIEELLSNLTSPDYASYIRSLIKDNQTFNDYEHYGANFSSVDDHGTAHISVLHENGDAVAVTSTINLNFGAGFRSPSTGIILNDEMDDFSTPGTVNAFGVPASPANYIVPKKRPMSSMVPTIIVDKNGNPRLIIGAAGGTRITTSVTLIILSNLFMNESLYDSIHAPRVHHQLAPMQIEHEDGYDKEILKELEKFQHKVIKEESESTYAGVTAIAREQNGKLSAVYDPRRGGSASII</sequence>
<keyword evidence="1" id="KW-0800">Toxin</keyword>
<reference evidence="6" key="2">
    <citation type="submission" date="2018-07" db="EMBL/GenBank/DDBJ databases">
        <authorList>
            <person name="Quirk P.G."/>
            <person name="Krulwich T.A."/>
        </authorList>
    </citation>
    <scope>NUCLEOTIDE SEQUENCE</scope>
</reference>
<dbReference type="InterPro" id="IPR043138">
    <property type="entry name" value="GGT_lsub"/>
</dbReference>
<dbReference type="PANTHER" id="PTHR11686:SF72">
    <property type="entry name" value="GAMMA-GLUTAMYL TRANSPEPTIDASE, ISOFORM A"/>
    <property type="match status" value="1"/>
</dbReference>